<protein>
    <recommendedName>
        <fullName evidence="5">Branched-chain-amino-acid transaminase</fullName>
    </recommendedName>
</protein>
<evidence type="ECO:0000256" key="1">
    <source>
        <dbReference type="ARBA" id="ARBA00001933"/>
    </source>
</evidence>
<sequence length="290" mass="32876">MRTPIVYINGLFWAIDKATISVLDRGFTYGDGLFETMRSYSGKIFRLECHLDRLFRSARSIFIDLPMTKNEIRSAINASIELNKLSNSIVRLTITRGEQDPGLNIDYSAPPTVVILVRPTKVISKNVYKKGIGIKLYKKSAIRTQGISNQIKSCNYLSNILLREKAIKEGFFEAILLDNDNNATEGTFSNIFIIKNNQLKTPSLNEFVLSGIIRKSILDICRANNISFKETAITEKDLYEADEIFLTNSGIEVLPVSNINHRNLKDINPNSMTTRIHTLLLKSFEESFKK</sequence>
<dbReference type="GO" id="GO:0005829">
    <property type="term" value="C:cytosol"/>
    <property type="evidence" value="ECO:0007669"/>
    <property type="project" value="TreeGrafter"/>
</dbReference>
<dbReference type="GO" id="GO:0003824">
    <property type="term" value="F:catalytic activity"/>
    <property type="evidence" value="ECO:0007669"/>
    <property type="project" value="InterPro"/>
</dbReference>
<name>A0A381TLU6_9ZZZZ</name>
<dbReference type="PANTHER" id="PTHR42743">
    <property type="entry name" value="AMINO-ACID AMINOTRANSFERASE"/>
    <property type="match status" value="1"/>
</dbReference>
<evidence type="ECO:0000313" key="4">
    <source>
        <dbReference type="EMBL" id="SVA14993.1"/>
    </source>
</evidence>
<dbReference type="FunFam" id="3.20.10.10:FF:000002">
    <property type="entry name" value="D-alanine aminotransferase"/>
    <property type="match status" value="1"/>
</dbReference>
<dbReference type="InterPro" id="IPR043131">
    <property type="entry name" value="BCAT-like_N"/>
</dbReference>
<comment type="cofactor">
    <cofactor evidence="1">
        <name>pyridoxal 5'-phosphate</name>
        <dbReference type="ChEBI" id="CHEBI:597326"/>
    </cofactor>
</comment>
<accession>A0A381TLU6</accession>
<dbReference type="SUPFAM" id="SSF56752">
    <property type="entry name" value="D-aminoacid aminotransferase-like PLP-dependent enzymes"/>
    <property type="match status" value="1"/>
</dbReference>
<evidence type="ECO:0008006" key="5">
    <source>
        <dbReference type="Google" id="ProtNLM"/>
    </source>
</evidence>
<dbReference type="InterPro" id="IPR036038">
    <property type="entry name" value="Aminotransferase-like"/>
</dbReference>
<keyword evidence="3" id="KW-0663">Pyridoxal phosphate</keyword>
<dbReference type="EMBL" id="UINC01004529">
    <property type="protein sequence ID" value="SVA14993.1"/>
    <property type="molecule type" value="Genomic_DNA"/>
</dbReference>
<dbReference type="PANTHER" id="PTHR42743:SF11">
    <property type="entry name" value="AMINODEOXYCHORISMATE LYASE"/>
    <property type="match status" value="1"/>
</dbReference>
<dbReference type="Pfam" id="PF01063">
    <property type="entry name" value="Aminotran_4"/>
    <property type="match status" value="1"/>
</dbReference>
<comment type="similarity">
    <text evidence="2">Belongs to the class-IV pyridoxal-phosphate-dependent aminotransferase family.</text>
</comment>
<dbReference type="Gene3D" id="3.20.10.10">
    <property type="entry name" value="D-amino Acid Aminotransferase, subunit A, domain 2"/>
    <property type="match status" value="1"/>
</dbReference>
<proteinExistence type="inferred from homology"/>
<dbReference type="GO" id="GO:0008652">
    <property type="term" value="P:amino acid biosynthetic process"/>
    <property type="evidence" value="ECO:0007669"/>
    <property type="project" value="UniProtKB-ARBA"/>
</dbReference>
<dbReference type="PROSITE" id="PS00770">
    <property type="entry name" value="AA_TRANSFER_CLASS_4"/>
    <property type="match status" value="1"/>
</dbReference>
<gene>
    <name evidence="4" type="ORF">METZ01_LOCUS67847</name>
</gene>
<dbReference type="InterPro" id="IPR001544">
    <property type="entry name" value="Aminotrans_IV"/>
</dbReference>
<dbReference type="InterPro" id="IPR050571">
    <property type="entry name" value="Class-IV_PLP-Dep_Aminotrnsfr"/>
</dbReference>
<evidence type="ECO:0000256" key="3">
    <source>
        <dbReference type="ARBA" id="ARBA00022898"/>
    </source>
</evidence>
<dbReference type="InterPro" id="IPR043132">
    <property type="entry name" value="BCAT-like_C"/>
</dbReference>
<organism evidence="4">
    <name type="scientific">marine metagenome</name>
    <dbReference type="NCBI Taxonomy" id="408172"/>
    <lineage>
        <taxon>unclassified sequences</taxon>
        <taxon>metagenomes</taxon>
        <taxon>ecological metagenomes</taxon>
    </lineage>
</organism>
<evidence type="ECO:0000256" key="2">
    <source>
        <dbReference type="ARBA" id="ARBA00009320"/>
    </source>
</evidence>
<dbReference type="AlphaFoldDB" id="A0A381TLU6"/>
<dbReference type="GO" id="GO:0046394">
    <property type="term" value="P:carboxylic acid biosynthetic process"/>
    <property type="evidence" value="ECO:0007669"/>
    <property type="project" value="UniProtKB-ARBA"/>
</dbReference>
<dbReference type="Gene3D" id="3.30.470.10">
    <property type="match status" value="1"/>
</dbReference>
<dbReference type="InterPro" id="IPR018300">
    <property type="entry name" value="Aminotrans_IV_CS"/>
</dbReference>
<reference evidence="4" key="1">
    <citation type="submission" date="2018-05" db="EMBL/GenBank/DDBJ databases">
        <authorList>
            <person name="Lanie J.A."/>
            <person name="Ng W.-L."/>
            <person name="Kazmierczak K.M."/>
            <person name="Andrzejewski T.M."/>
            <person name="Davidsen T.M."/>
            <person name="Wayne K.J."/>
            <person name="Tettelin H."/>
            <person name="Glass J.I."/>
            <person name="Rusch D."/>
            <person name="Podicherti R."/>
            <person name="Tsui H.-C.T."/>
            <person name="Winkler M.E."/>
        </authorList>
    </citation>
    <scope>NUCLEOTIDE SEQUENCE</scope>
</reference>